<keyword evidence="3" id="KW-1185">Reference proteome</keyword>
<dbReference type="Proteomes" id="UP000601435">
    <property type="component" value="Unassembled WGS sequence"/>
</dbReference>
<comment type="caution">
    <text evidence="2">The sequence shown here is derived from an EMBL/GenBank/DDBJ whole genome shotgun (WGS) entry which is preliminary data.</text>
</comment>
<evidence type="ECO:0000313" key="2">
    <source>
        <dbReference type="EMBL" id="CAE7632181.1"/>
    </source>
</evidence>
<dbReference type="AlphaFoldDB" id="A0A812VM82"/>
<gene>
    <name evidence="2" type="ORF">SNEC2469_LOCUS17817</name>
</gene>
<dbReference type="OrthoDB" id="406825at2759"/>
<dbReference type="EMBL" id="CAJNJA010029638">
    <property type="protein sequence ID" value="CAE7632181.1"/>
    <property type="molecule type" value="Genomic_DNA"/>
</dbReference>
<feature type="chain" id="PRO_5032803068" evidence="1">
    <location>
        <begin position="24"/>
        <end position="242"/>
    </location>
</feature>
<feature type="signal peptide" evidence="1">
    <location>
        <begin position="1"/>
        <end position="23"/>
    </location>
</feature>
<organism evidence="2 3">
    <name type="scientific">Symbiodinium necroappetens</name>
    <dbReference type="NCBI Taxonomy" id="1628268"/>
    <lineage>
        <taxon>Eukaryota</taxon>
        <taxon>Sar</taxon>
        <taxon>Alveolata</taxon>
        <taxon>Dinophyceae</taxon>
        <taxon>Suessiales</taxon>
        <taxon>Symbiodiniaceae</taxon>
        <taxon>Symbiodinium</taxon>
    </lineage>
</organism>
<proteinExistence type="predicted"/>
<name>A0A812VM82_9DINO</name>
<accession>A0A812VM82</accession>
<protein>
    <submittedName>
        <fullName evidence="2">Uncharacterized protein</fullName>
    </submittedName>
</protein>
<keyword evidence="1" id="KW-0732">Signal</keyword>
<sequence>MECRLLKIFLGALVAETTGVANSLNQLPAASDVANLGETEIESSADALHPLRKVETVTGDQHRLRPSESARNVQLQNYSAIQEEGALAARTTYVSASQDQNAQPPEANAPWSVKTVAIPSQTCPTCCRGSFLEMCPSQVPGDPCASQLTCSGYHRCSGAANGFVQCQPKPGSEVICQTGPNCLPECIGSHVGKEGDDCALQSLTECEGHYVRRGSRAVQCKVSRGGNPSGADICENSFLCGT</sequence>
<evidence type="ECO:0000256" key="1">
    <source>
        <dbReference type="SAM" id="SignalP"/>
    </source>
</evidence>
<reference evidence="2" key="1">
    <citation type="submission" date="2021-02" db="EMBL/GenBank/DDBJ databases">
        <authorList>
            <person name="Dougan E. K."/>
            <person name="Rhodes N."/>
            <person name="Thang M."/>
            <person name="Chan C."/>
        </authorList>
    </citation>
    <scope>NUCLEOTIDE SEQUENCE</scope>
</reference>
<evidence type="ECO:0000313" key="3">
    <source>
        <dbReference type="Proteomes" id="UP000601435"/>
    </source>
</evidence>